<keyword evidence="6 7" id="KW-0472">Membrane</keyword>
<dbReference type="EMBL" id="BAABIC010000038">
    <property type="protein sequence ID" value="GAA4713511.1"/>
    <property type="molecule type" value="Genomic_DNA"/>
</dbReference>
<comment type="subcellular location">
    <subcellularLocation>
        <location evidence="1">Cell membrane</location>
        <topology evidence="1">Multi-pass membrane protein</topology>
    </subcellularLocation>
</comment>
<proteinExistence type="inferred from homology"/>
<sequence>MDAYRRVTVLAPACRLDVALPADLAVAELVPMVRELLGEPEPAGRAPAPWRLDGAAGAPLPPGATLAQLGVHDGELLRIGPAVAPPPPPRFDDLPEALAAAVEAGARGGDDRALHAALLVVVTSTSVLLGALRGGELLVTAAGIAVGIGAATGALVVARGGGRAATPGAVAESPVRTGAELPTTSAAGSAARPRGLVPALCALPPAAAAGWLLAPGSPTAAALGAALLLALGAATAQTVVRVVAPVLTAAFLVGTTTTAACTVLLLTGGTPATAGAACAVTGVLAAPLLPRVALRLAGVLPADAAVVPERLGAGGPSAPPCSTGDGAVQVDLARRHLAGLVLGTAVGTAGGAVLAAAAPGWWGPLLAAAASAVLLLRARGFAEPLPARALQVAGLLGGAGAAVAGTLTAPAPVRLLVALAILGALLTVLGRHGRPGRIGPVGRRTVDLAELVLTALCIPLAAGALDLFALVRGW</sequence>
<feature type="transmembrane region" description="Helical" evidence="7">
    <location>
        <begin position="113"/>
        <end position="132"/>
    </location>
</feature>
<dbReference type="InterPro" id="IPR024962">
    <property type="entry name" value="YukD-like"/>
</dbReference>
<dbReference type="Pfam" id="PF08817">
    <property type="entry name" value="YukD"/>
    <property type="match status" value="1"/>
</dbReference>
<dbReference type="InterPro" id="IPR006707">
    <property type="entry name" value="T7SS_EccD"/>
</dbReference>
<dbReference type="InterPro" id="IPR044049">
    <property type="entry name" value="EccD_transm"/>
</dbReference>
<feature type="transmembrane region" description="Helical" evidence="7">
    <location>
        <begin position="337"/>
        <end position="355"/>
    </location>
</feature>
<comment type="caution">
    <text evidence="9">The sequence shown here is derived from an EMBL/GenBank/DDBJ whole genome shotgun (WGS) entry which is preliminary data.</text>
</comment>
<feature type="transmembrane region" description="Helical" evidence="7">
    <location>
        <begin position="138"/>
        <end position="158"/>
    </location>
</feature>
<dbReference type="PIRSF" id="PIRSF017804">
    <property type="entry name" value="Secretion_EccD1"/>
    <property type="match status" value="1"/>
</dbReference>
<feature type="transmembrane region" description="Helical" evidence="7">
    <location>
        <begin position="413"/>
        <end position="430"/>
    </location>
</feature>
<evidence type="ECO:0000256" key="6">
    <source>
        <dbReference type="ARBA" id="ARBA00023136"/>
    </source>
</evidence>
<evidence type="ECO:0000259" key="8">
    <source>
        <dbReference type="Pfam" id="PF19053"/>
    </source>
</evidence>
<feature type="transmembrane region" description="Helical" evidence="7">
    <location>
        <begin position="451"/>
        <end position="471"/>
    </location>
</feature>
<feature type="transmembrane region" description="Helical" evidence="7">
    <location>
        <begin position="272"/>
        <end position="289"/>
    </location>
</feature>
<evidence type="ECO:0000256" key="5">
    <source>
        <dbReference type="ARBA" id="ARBA00022989"/>
    </source>
</evidence>
<keyword evidence="10" id="KW-1185">Reference proteome</keyword>
<evidence type="ECO:0000256" key="2">
    <source>
        <dbReference type="ARBA" id="ARBA00006162"/>
    </source>
</evidence>
<evidence type="ECO:0000256" key="1">
    <source>
        <dbReference type="ARBA" id="ARBA00004651"/>
    </source>
</evidence>
<comment type="similarity">
    <text evidence="2">Belongs to the EccD/Snm4 family.</text>
</comment>
<dbReference type="Pfam" id="PF19053">
    <property type="entry name" value="EccD"/>
    <property type="match status" value="1"/>
</dbReference>
<feature type="transmembrane region" description="Helical" evidence="7">
    <location>
        <begin position="220"/>
        <end position="239"/>
    </location>
</feature>
<evidence type="ECO:0000256" key="3">
    <source>
        <dbReference type="ARBA" id="ARBA00022475"/>
    </source>
</evidence>
<organism evidence="9 10">
    <name type="scientific">Pseudonocardia yuanmonensis</name>
    <dbReference type="NCBI Taxonomy" id="1095914"/>
    <lineage>
        <taxon>Bacteria</taxon>
        <taxon>Bacillati</taxon>
        <taxon>Actinomycetota</taxon>
        <taxon>Actinomycetes</taxon>
        <taxon>Pseudonocardiales</taxon>
        <taxon>Pseudonocardiaceae</taxon>
        <taxon>Pseudonocardia</taxon>
    </lineage>
</organism>
<name>A0ABP8XRQ0_9PSEU</name>
<dbReference type="RefSeq" id="WP_345384709.1">
    <property type="nucleotide sequence ID" value="NZ_BAABIC010000038.1"/>
</dbReference>
<keyword evidence="4 7" id="KW-0812">Transmembrane</keyword>
<evidence type="ECO:0000256" key="4">
    <source>
        <dbReference type="ARBA" id="ARBA00022692"/>
    </source>
</evidence>
<dbReference type="Proteomes" id="UP001500325">
    <property type="component" value="Unassembled WGS sequence"/>
</dbReference>
<evidence type="ECO:0000256" key="7">
    <source>
        <dbReference type="SAM" id="Phobius"/>
    </source>
</evidence>
<gene>
    <name evidence="9" type="ORF">GCM10023215_65610</name>
</gene>
<dbReference type="NCBIfam" id="TIGR03920">
    <property type="entry name" value="T7SS_EccD"/>
    <property type="match status" value="1"/>
</dbReference>
<evidence type="ECO:0000313" key="10">
    <source>
        <dbReference type="Proteomes" id="UP001500325"/>
    </source>
</evidence>
<dbReference type="Gene3D" id="3.10.20.90">
    <property type="entry name" value="Phosphatidylinositol 3-kinase Catalytic Subunit, Chain A, domain 1"/>
    <property type="match status" value="1"/>
</dbReference>
<feature type="domain" description="EccD-like transmembrane" evidence="8">
    <location>
        <begin position="191"/>
        <end position="473"/>
    </location>
</feature>
<keyword evidence="5 7" id="KW-1133">Transmembrane helix</keyword>
<feature type="transmembrane region" description="Helical" evidence="7">
    <location>
        <begin position="246"/>
        <end position="266"/>
    </location>
</feature>
<protein>
    <recommendedName>
        <fullName evidence="8">EccD-like transmembrane domain-containing protein</fullName>
    </recommendedName>
</protein>
<keyword evidence="3" id="KW-1003">Cell membrane</keyword>
<evidence type="ECO:0000313" key="9">
    <source>
        <dbReference type="EMBL" id="GAA4713511.1"/>
    </source>
</evidence>
<accession>A0ABP8XRQ0</accession>
<reference evidence="10" key="1">
    <citation type="journal article" date="2019" name="Int. J. Syst. Evol. Microbiol.">
        <title>The Global Catalogue of Microorganisms (GCM) 10K type strain sequencing project: providing services to taxonomists for standard genome sequencing and annotation.</title>
        <authorList>
            <consortium name="The Broad Institute Genomics Platform"/>
            <consortium name="The Broad Institute Genome Sequencing Center for Infectious Disease"/>
            <person name="Wu L."/>
            <person name="Ma J."/>
        </authorList>
    </citation>
    <scope>NUCLEOTIDE SEQUENCE [LARGE SCALE GENOMIC DNA]</scope>
    <source>
        <strain evidence="10">JCM 18055</strain>
    </source>
</reference>